<dbReference type="InterPro" id="IPR004416">
    <property type="entry name" value="MnmG"/>
</dbReference>
<comment type="cofactor">
    <cofactor evidence="1 11">
        <name>FAD</name>
        <dbReference type="ChEBI" id="CHEBI:57692"/>
    </cofactor>
</comment>
<dbReference type="InterPro" id="IPR044920">
    <property type="entry name" value="MnmG_C_subdom_sf"/>
</dbReference>
<feature type="binding site" evidence="11">
    <location>
        <position position="176"/>
    </location>
    <ligand>
        <name>FAD</name>
        <dbReference type="ChEBI" id="CHEBI:57692"/>
    </ligand>
</feature>
<evidence type="ECO:0000256" key="6">
    <source>
        <dbReference type="ARBA" id="ARBA00022694"/>
    </source>
</evidence>
<evidence type="ECO:0000256" key="3">
    <source>
        <dbReference type="ARBA" id="ARBA00007653"/>
    </source>
</evidence>
<comment type="similarity">
    <text evidence="3 11">Belongs to the MnmG family.</text>
</comment>
<gene>
    <name evidence="11 13" type="primary">mnmG</name>
    <name evidence="11" type="synonym">gidA</name>
    <name evidence="13" type="ORF">MPAN_002070</name>
</gene>
<evidence type="ECO:0000259" key="12">
    <source>
        <dbReference type="SMART" id="SM01228"/>
    </source>
</evidence>
<feature type="binding site" evidence="11">
    <location>
        <begin position="9"/>
        <end position="14"/>
    </location>
    <ligand>
        <name>FAD</name>
        <dbReference type="ChEBI" id="CHEBI:57692"/>
    </ligand>
</feature>
<dbReference type="HAMAP" id="MF_00129">
    <property type="entry name" value="MnmG_GidA"/>
    <property type="match status" value="1"/>
</dbReference>
<feature type="binding site" evidence="11">
    <location>
        <position position="366"/>
    </location>
    <ligand>
        <name>FAD</name>
        <dbReference type="ChEBI" id="CHEBI:57692"/>
    </ligand>
</feature>
<dbReference type="PANTHER" id="PTHR11806">
    <property type="entry name" value="GLUCOSE INHIBITED DIVISION PROTEIN A"/>
    <property type="match status" value="1"/>
</dbReference>
<dbReference type="PROSITE" id="PS01281">
    <property type="entry name" value="GIDA_2"/>
    <property type="match status" value="1"/>
</dbReference>
<keyword evidence="7 11" id="KW-0274">FAD</keyword>
<dbReference type="NCBIfam" id="TIGR00136">
    <property type="entry name" value="mnmG_gidA"/>
    <property type="match status" value="1"/>
</dbReference>
<evidence type="ECO:0000256" key="5">
    <source>
        <dbReference type="ARBA" id="ARBA00022630"/>
    </source>
</evidence>
<dbReference type="SMART" id="SM01228">
    <property type="entry name" value="GIDA_assoc_3"/>
    <property type="match status" value="1"/>
</dbReference>
<comment type="function">
    <text evidence="2 11">NAD-binding protein involved in the addition of a carboxymethylaminomethyl (cmnm) group at the wobble position (U34) of certain tRNAs, forming tRNA-cmnm(5)s(2)U34.</text>
</comment>
<dbReference type="InterPro" id="IPR020595">
    <property type="entry name" value="MnmG-rel_CS"/>
</dbReference>
<feature type="domain" description="tRNA uridine 5-carboxymethylaminomethyl modification enzyme C-terminal subdomain" evidence="12">
    <location>
        <begin position="539"/>
        <end position="610"/>
    </location>
</feature>
<evidence type="ECO:0000256" key="8">
    <source>
        <dbReference type="ARBA" id="ARBA00023027"/>
    </source>
</evidence>
<dbReference type="GO" id="GO:0030488">
    <property type="term" value="P:tRNA methylation"/>
    <property type="evidence" value="ECO:0007669"/>
    <property type="project" value="TreeGrafter"/>
</dbReference>
<evidence type="ECO:0000256" key="10">
    <source>
        <dbReference type="ARBA" id="ARBA00031800"/>
    </source>
</evidence>
<dbReference type="KEGG" id="manr:MPAN_002070"/>
<dbReference type="Gene3D" id="1.10.150.570">
    <property type="entry name" value="GidA associated domain, C-terminal subdomain"/>
    <property type="match status" value="1"/>
</dbReference>
<dbReference type="Proteomes" id="UP000620133">
    <property type="component" value="Chromosome"/>
</dbReference>
<dbReference type="Gene3D" id="1.10.10.1800">
    <property type="entry name" value="tRNA uridine 5-carboxymethylaminomethyl modification enzyme MnmG/GidA"/>
    <property type="match status" value="1"/>
</dbReference>
<evidence type="ECO:0000256" key="9">
    <source>
        <dbReference type="ARBA" id="ARBA00025948"/>
    </source>
</evidence>
<evidence type="ECO:0000256" key="1">
    <source>
        <dbReference type="ARBA" id="ARBA00001974"/>
    </source>
</evidence>
<dbReference type="PROSITE" id="PS01280">
    <property type="entry name" value="GIDA_1"/>
    <property type="match status" value="1"/>
</dbReference>
<dbReference type="AlphaFoldDB" id="A0A7U9XVM1"/>
<protein>
    <recommendedName>
        <fullName evidence="4 11">tRNA uridine 5-carboxymethylaminomethyl modification enzyme MnmG</fullName>
    </recommendedName>
    <alternativeName>
        <fullName evidence="10 11">Glucose-inhibited division protein A</fullName>
    </alternativeName>
</protein>
<comment type="subunit">
    <text evidence="9 11">Homodimer. Heterotetramer of two MnmE and two MnmG subunits.</text>
</comment>
<dbReference type="EMBL" id="AP024412">
    <property type="protein sequence ID" value="BCR35314.1"/>
    <property type="molecule type" value="Genomic_DNA"/>
</dbReference>
<evidence type="ECO:0000256" key="11">
    <source>
        <dbReference type="HAMAP-Rule" id="MF_00129"/>
    </source>
</evidence>
<dbReference type="FunFam" id="3.50.50.60:FF:000002">
    <property type="entry name" value="tRNA uridine 5-carboxymethylaminomethyl modification enzyme MnmG"/>
    <property type="match status" value="1"/>
</dbReference>
<dbReference type="Gene3D" id="3.50.50.60">
    <property type="entry name" value="FAD/NAD(P)-binding domain"/>
    <property type="match status" value="2"/>
</dbReference>
<feature type="binding site" evidence="11">
    <location>
        <begin position="269"/>
        <end position="283"/>
    </location>
    <ligand>
        <name>NAD(+)</name>
        <dbReference type="ChEBI" id="CHEBI:57540"/>
    </ligand>
</feature>
<dbReference type="GO" id="GO:0002098">
    <property type="term" value="P:tRNA wobble uridine modification"/>
    <property type="evidence" value="ECO:0007669"/>
    <property type="project" value="InterPro"/>
</dbReference>
<dbReference type="Pfam" id="PF01134">
    <property type="entry name" value="GIDA"/>
    <property type="match status" value="1"/>
</dbReference>
<dbReference type="InterPro" id="IPR049312">
    <property type="entry name" value="GIDA_C_N"/>
</dbReference>
<dbReference type="InterPro" id="IPR047001">
    <property type="entry name" value="MnmG_C_subdom"/>
</dbReference>
<dbReference type="InterPro" id="IPR036188">
    <property type="entry name" value="FAD/NAD-bd_sf"/>
</dbReference>
<dbReference type="InterPro" id="IPR002218">
    <property type="entry name" value="MnmG-rel"/>
</dbReference>
<evidence type="ECO:0000313" key="13">
    <source>
        <dbReference type="EMBL" id="BCR35314.1"/>
    </source>
</evidence>
<dbReference type="PANTHER" id="PTHR11806:SF0">
    <property type="entry name" value="PROTEIN MTO1 HOMOLOG, MITOCHONDRIAL"/>
    <property type="match status" value="1"/>
</dbReference>
<dbReference type="InterPro" id="IPR040131">
    <property type="entry name" value="MnmG_N"/>
</dbReference>
<dbReference type="FunFam" id="1.10.150.570:FF:000001">
    <property type="entry name" value="tRNA uridine 5-carboxymethylaminomethyl modification enzyme MnmG"/>
    <property type="match status" value="1"/>
</dbReference>
<evidence type="ECO:0000256" key="2">
    <source>
        <dbReference type="ARBA" id="ARBA00003717"/>
    </source>
</evidence>
<reference evidence="13" key="1">
    <citation type="submission" date="2021-01" db="EMBL/GenBank/DDBJ databases">
        <title>Draft genome sequence of Acholeplasmataceae bacterium strain Mahy22.</title>
        <authorList>
            <person name="Watanabe M."/>
            <person name="Kojima H."/>
            <person name="Fukui M."/>
        </authorList>
    </citation>
    <scope>NUCLEOTIDE SEQUENCE</scope>
    <source>
        <strain evidence="13">Mahy22</strain>
    </source>
</reference>
<proteinExistence type="inferred from homology"/>
<evidence type="ECO:0000256" key="4">
    <source>
        <dbReference type="ARBA" id="ARBA00020461"/>
    </source>
</evidence>
<evidence type="ECO:0000313" key="14">
    <source>
        <dbReference type="Proteomes" id="UP000620133"/>
    </source>
</evidence>
<dbReference type="GO" id="GO:0005829">
    <property type="term" value="C:cytosol"/>
    <property type="evidence" value="ECO:0007669"/>
    <property type="project" value="TreeGrafter"/>
</dbReference>
<dbReference type="GO" id="GO:0050660">
    <property type="term" value="F:flavin adenine dinucleotide binding"/>
    <property type="evidence" value="ECO:0007669"/>
    <property type="project" value="UniProtKB-UniRule"/>
</dbReference>
<organism evidence="13 14">
    <name type="scientific">Mariniplasma anaerobium</name>
    <dbReference type="NCBI Taxonomy" id="2735436"/>
    <lineage>
        <taxon>Bacteria</taxon>
        <taxon>Bacillati</taxon>
        <taxon>Mycoplasmatota</taxon>
        <taxon>Mollicutes</taxon>
        <taxon>Acholeplasmatales</taxon>
        <taxon>Acholeplasmataceae</taxon>
        <taxon>Mariniplasma</taxon>
    </lineage>
</organism>
<dbReference type="Pfam" id="PF21680">
    <property type="entry name" value="GIDA_C_1st"/>
    <property type="match status" value="1"/>
</dbReference>
<dbReference type="RefSeq" id="WP_176239178.1">
    <property type="nucleotide sequence ID" value="NZ_AP024412.1"/>
</dbReference>
<dbReference type="Pfam" id="PF13932">
    <property type="entry name" value="SAM_GIDA_C"/>
    <property type="match status" value="1"/>
</dbReference>
<feature type="binding site" evidence="11">
    <location>
        <position position="121"/>
    </location>
    <ligand>
        <name>FAD</name>
        <dbReference type="ChEBI" id="CHEBI:57692"/>
    </ligand>
</feature>
<keyword evidence="14" id="KW-1185">Reference proteome</keyword>
<keyword evidence="11" id="KW-0963">Cytoplasm</keyword>
<dbReference type="InterPro" id="IPR026904">
    <property type="entry name" value="MnmG_C"/>
</dbReference>
<dbReference type="SUPFAM" id="SSF51905">
    <property type="entry name" value="FAD/NAD(P)-binding domain"/>
    <property type="match status" value="1"/>
</dbReference>
<keyword evidence="8 11" id="KW-0520">NAD</keyword>
<sequence>MIYDCIVVGGGHAGIEAALATARLNKKTILITGNLNKVASLPCNPSIGGPAKGIVVREIDALGGQMAKSADKGQIQIKMLNASKGPAVRALRAQIDKLKYPKIMLEVLKNTENLTLLEDLVESLIIEENEVKGVILNDGTKIFSKSVIITTGTYLSSNILIGDEKILSGPQGDPTTFGISAQLKSLGFEILRLKTGTPPRVKKDSIDYLKTTIQPGDGKNYTFSFDEMYYEDNPQEFCYLTHTSEITHELINQHLNESAMYSGVVEGVGPRYCPSIEDKVVRFSDKNRHQIFIEPESLEIDEMYIQGLSTSLPRYVQEEMIRTIPGLEHAQIVRYAYAIEYDAINPIQLFPTLETKLVNNLYCAGQINGTSGYEEAAGQGLMAGINASLKLDGKEPFILKRHEAYIGVLIDDLVTKGILDPYRLLTSRAEHRLLLRNDNADLRLRTYGYELGLVNEQTYQKFLIKKEYYTKLVEIANHFKIMPNDLNNRYLESRDSAKIYEAVFLSDLLKRPEMNKEDIKHFVEMKFAEDIYEQLEIKVKYEGYIQKAMREAEKMQRLDYKKLPDSLDYNKINNISSESREKLIKIRPKTLGQASRISGVNPADISLLLIYLESESRHENV</sequence>
<keyword evidence="6 11" id="KW-0819">tRNA processing</keyword>
<accession>A0A7U9XVM1</accession>
<comment type="subcellular location">
    <subcellularLocation>
        <location evidence="11">Cytoplasm</location>
    </subcellularLocation>
</comment>
<name>A0A7U9XVM1_9MOLU</name>
<keyword evidence="5 11" id="KW-0285">Flavoprotein</keyword>
<evidence type="ECO:0000256" key="7">
    <source>
        <dbReference type="ARBA" id="ARBA00022827"/>
    </source>
</evidence>